<evidence type="ECO:0000256" key="1">
    <source>
        <dbReference type="ARBA" id="ARBA00022723"/>
    </source>
</evidence>
<dbReference type="PROSITE" id="PS50865">
    <property type="entry name" value="ZF_MYND_2"/>
    <property type="match status" value="1"/>
</dbReference>
<feature type="domain" description="MYND-type" evidence="6">
    <location>
        <begin position="249"/>
        <end position="293"/>
    </location>
</feature>
<dbReference type="AlphaFoldDB" id="A0A9N8DZP0"/>
<reference evidence="7" key="1">
    <citation type="submission" date="2020-06" db="EMBL/GenBank/DDBJ databases">
        <authorList>
            <consortium name="Plant Systems Biology data submission"/>
        </authorList>
    </citation>
    <scope>NUCLEOTIDE SEQUENCE</scope>
    <source>
        <strain evidence="7">D6</strain>
    </source>
</reference>
<evidence type="ECO:0000256" key="2">
    <source>
        <dbReference type="ARBA" id="ARBA00022771"/>
    </source>
</evidence>
<evidence type="ECO:0000256" key="3">
    <source>
        <dbReference type="ARBA" id="ARBA00022833"/>
    </source>
</evidence>
<accession>A0A9N8DZP0</accession>
<keyword evidence="8" id="KW-1185">Reference proteome</keyword>
<name>A0A9N8DZP0_9STRA</name>
<comment type="caution">
    <text evidence="7">The sequence shown here is derived from an EMBL/GenBank/DDBJ whole genome shotgun (WGS) entry which is preliminary data.</text>
</comment>
<dbReference type="PROSITE" id="PS01360">
    <property type="entry name" value="ZF_MYND_1"/>
    <property type="match status" value="1"/>
</dbReference>
<protein>
    <recommendedName>
        <fullName evidence="6">MYND-type domain-containing protein</fullName>
    </recommendedName>
</protein>
<keyword evidence="3" id="KW-0862">Zinc</keyword>
<evidence type="ECO:0000313" key="7">
    <source>
        <dbReference type="EMBL" id="CAB9511851.1"/>
    </source>
</evidence>
<keyword evidence="2 4" id="KW-0863">Zinc-finger</keyword>
<evidence type="ECO:0000256" key="5">
    <source>
        <dbReference type="SAM" id="MobiDB-lite"/>
    </source>
</evidence>
<proteinExistence type="predicted"/>
<evidence type="ECO:0000313" key="8">
    <source>
        <dbReference type="Proteomes" id="UP001153069"/>
    </source>
</evidence>
<gene>
    <name evidence="7" type="ORF">SEMRO_506_G156380.1</name>
</gene>
<dbReference type="EMBL" id="CAICTM010000505">
    <property type="protein sequence ID" value="CAB9511851.1"/>
    <property type="molecule type" value="Genomic_DNA"/>
</dbReference>
<dbReference type="OrthoDB" id="3007465at2759"/>
<dbReference type="Gene3D" id="6.10.140.2220">
    <property type="match status" value="1"/>
</dbReference>
<dbReference type="GO" id="GO:0008270">
    <property type="term" value="F:zinc ion binding"/>
    <property type="evidence" value="ECO:0007669"/>
    <property type="project" value="UniProtKB-KW"/>
</dbReference>
<sequence length="368" mass="41059">MQVAGGAKKHIDQQAPTNKAEIDENIKENWQFDRNTSQVILDILQADEPRPVPPEGILVAGFRKKADDYLWHVGLTKHGQKYANLEVYVTALRGCKGATKADFDGLVKIAEDCEEPVLFRSKAWQGLGVFWLHKGDQHESAECYRRALNSIQSATAREKNRVIRGSLGDNPQKGRRRVETLLGDTKMELEADLTRMKTTARPASVANALEVRFEFHDMLKGATFPEFCCHVPATRPDLAERIRVGGFACDCCGKSQEELGQIQMKCCLKCNMAHYCSTDCEEASWKAGHQQACRPVGKIQAGDIMQLVPSKSLKPELNGELVTIVEADLQKKSHWIAELLVGELAVMHDMVGPMRIKASKMLHIRPAK</sequence>
<organism evidence="7 8">
    <name type="scientific">Seminavis robusta</name>
    <dbReference type="NCBI Taxonomy" id="568900"/>
    <lineage>
        <taxon>Eukaryota</taxon>
        <taxon>Sar</taxon>
        <taxon>Stramenopiles</taxon>
        <taxon>Ochrophyta</taxon>
        <taxon>Bacillariophyta</taxon>
        <taxon>Bacillariophyceae</taxon>
        <taxon>Bacillariophycidae</taxon>
        <taxon>Naviculales</taxon>
        <taxon>Naviculaceae</taxon>
        <taxon>Seminavis</taxon>
    </lineage>
</organism>
<evidence type="ECO:0000256" key="4">
    <source>
        <dbReference type="PROSITE-ProRule" id="PRU00134"/>
    </source>
</evidence>
<dbReference type="InterPro" id="IPR002893">
    <property type="entry name" value="Znf_MYND"/>
</dbReference>
<feature type="region of interest" description="Disordered" evidence="5">
    <location>
        <begin position="1"/>
        <end position="20"/>
    </location>
</feature>
<dbReference type="SUPFAM" id="SSF144232">
    <property type="entry name" value="HIT/MYND zinc finger-like"/>
    <property type="match status" value="1"/>
</dbReference>
<dbReference type="Proteomes" id="UP001153069">
    <property type="component" value="Unassembled WGS sequence"/>
</dbReference>
<evidence type="ECO:0000259" key="6">
    <source>
        <dbReference type="PROSITE" id="PS50865"/>
    </source>
</evidence>
<keyword evidence="1" id="KW-0479">Metal-binding</keyword>